<sequence>MSIRLYTGIFTKEYQYWLNFSYTQKCYTFNSCMKKNKIAADWQNVHHLAIVFYEDEDCQGEKLISHALPEGDTMFEFKRGAKSFMVWSDGMYATRGIYNECMDRESINATNTTVSGSAPQMETSS</sequence>
<accession>A0A225WVS7</accession>
<gene>
    <name evidence="1" type="ORF">PHMEG_0004291</name>
</gene>
<protein>
    <submittedName>
        <fullName evidence="1">Uncharacterized protein</fullName>
    </submittedName>
</protein>
<evidence type="ECO:0000313" key="2">
    <source>
        <dbReference type="Proteomes" id="UP000198211"/>
    </source>
</evidence>
<keyword evidence="2" id="KW-1185">Reference proteome</keyword>
<comment type="caution">
    <text evidence="1">The sequence shown here is derived from an EMBL/GenBank/DDBJ whole genome shotgun (WGS) entry which is preliminary data.</text>
</comment>
<dbReference type="OrthoDB" id="120273at2759"/>
<name>A0A225WVS7_9STRA</name>
<organism evidence="1 2">
    <name type="scientific">Phytophthora megakarya</name>
    <dbReference type="NCBI Taxonomy" id="4795"/>
    <lineage>
        <taxon>Eukaryota</taxon>
        <taxon>Sar</taxon>
        <taxon>Stramenopiles</taxon>
        <taxon>Oomycota</taxon>
        <taxon>Peronosporomycetes</taxon>
        <taxon>Peronosporales</taxon>
        <taxon>Peronosporaceae</taxon>
        <taxon>Phytophthora</taxon>
    </lineage>
</organism>
<dbReference type="EMBL" id="NBNE01000248">
    <property type="protein sequence ID" value="OWZ21198.1"/>
    <property type="molecule type" value="Genomic_DNA"/>
</dbReference>
<dbReference type="Proteomes" id="UP000198211">
    <property type="component" value="Unassembled WGS sequence"/>
</dbReference>
<proteinExistence type="predicted"/>
<dbReference type="AlphaFoldDB" id="A0A225WVS7"/>
<evidence type="ECO:0000313" key="1">
    <source>
        <dbReference type="EMBL" id="OWZ21198.1"/>
    </source>
</evidence>
<reference evidence="2" key="1">
    <citation type="submission" date="2017-03" db="EMBL/GenBank/DDBJ databases">
        <title>Phytopthora megakarya and P. palmivora, two closely related causual agents of cacao black pod achieved similar genome size and gene model numbers by different mechanisms.</title>
        <authorList>
            <person name="Ali S."/>
            <person name="Shao J."/>
            <person name="Larry D.J."/>
            <person name="Kronmiller B."/>
            <person name="Shen D."/>
            <person name="Strem M.D."/>
            <person name="Melnick R.L."/>
            <person name="Guiltinan M.J."/>
            <person name="Tyler B.M."/>
            <person name="Meinhardt L.W."/>
            <person name="Bailey B.A."/>
        </authorList>
    </citation>
    <scope>NUCLEOTIDE SEQUENCE [LARGE SCALE GENOMIC DNA]</scope>
    <source>
        <strain evidence="2">zdho120</strain>
    </source>
</reference>